<proteinExistence type="predicted"/>
<gene>
    <name evidence="3" type="ORF">ABV298_24915</name>
</gene>
<dbReference type="InterPro" id="IPR004843">
    <property type="entry name" value="Calcineurin-like_PHP"/>
</dbReference>
<name>A0AAU8FII7_9BACT</name>
<dbReference type="InterPro" id="IPR029052">
    <property type="entry name" value="Metallo-depent_PP-like"/>
</dbReference>
<dbReference type="PANTHER" id="PTHR43143:SF5">
    <property type="entry name" value="SECRETED PROTEIN"/>
    <property type="match status" value="1"/>
</dbReference>
<dbReference type="PANTHER" id="PTHR43143">
    <property type="entry name" value="METALLOPHOSPHOESTERASE, CALCINEURIN SUPERFAMILY"/>
    <property type="match status" value="1"/>
</dbReference>
<dbReference type="InterPro" id="IPR051918">
    <property type="entry name" value="STPP_CPPED1"/>
</dbReference>
<evidence type="ECO:0000256" key="1">
    <source>
        <dbReference type="SAM" id="SignalP"/>
    </source>
</evidence>
<sequence length="369" mass="41854">MFSFIFRNILRCLAAMIVLALLAAKPAAGQRYEAPRLSDPKSWSMVIVPDPQGYTKFKRNQPLLDLMTNWIDDNRQRLNIGLVLCTGDLVEQNYITELPKENGDQLSSSQWQCVSGAFERLDGKLPYMLCTGNHDYGTNATENRYSQFNSYFPPDRNPLNRQILVEMAPNASGVRTLENACYEFKPPFGPSMLVFSLEYAPRKAVVEWAKALAARPEYRKHTGMVLTHSYMRSGLRDNQRIVKEDYPPGFSDYTLGETLWQQFVKPAGNIKMVFCGHIIDVASHAGHVGFRTDLNAMGQKVHQMLFNAQNEGGNWKGNGGDGWLRILEFLPDGKTVKVKTFSPLFAMSPSTQHLAWRTETFDQFEFSLD</sequence>
<dbReference type="RefSeq" id="WP_353718842.1">
    <property type="nucleotide sequence ID" value="NZ_CP159289.1"/>
</dbReference>
<dbReference type="SUPFAM" id="SSF56300">
    <property type="entry name" value="Metallo-dependent phosphatases"/>
    <property type="match status" value="1"/>
</dbReference>
<accession>A0AAU8FII7</accession>
<dbReference type="Gene3D" id="3.60.21.10">
    <property type="match status" value="1"/>
</dbReference>
<organism evidence="3">
    <name type="scientific">Dyadobacter sp. 676</name>
    <dbReference type="NCBI Taxonomy" id="3088362"/>
    <lineage>
        <taxon>Bacteria</taxon>
        <taxon>Pseudomonadati</taxon>
        <taxon>Bacteroidota</taxon>
        <taxon>Cytophagia</taxon>
        <taxon>Cytophagales</taxon>
        <taxon>Spirosomataceae</taxon>
        <taxon>Dyadobacter</taxon>
    </lineage>
</organism>
<feature type="domain" description="Calcineurin-like phosphoesterase" evidence="2">
    <location>
        <begin position="67"/>
        <end position="278"/>
    </location>
</feature>
<protein>
    <submittedName>
        <fullName evidence="3">Metallophosphoesterase</fullName>
    </submittedName>
</protein>
<dbReference type="GO" id="GO:0016787">
    <property type="term" value="F:hydrolase activity"/>
    <property type="evidence" value="ECO:0007669"/>
    <property type="project" value="InterPro"/>
</dbReference>
<dbReference type="Pfam" id="PF00149">
    <property type="entry name" value="Metallophos"/>
    <property type="match status" value="1"/>
</dbReference>
<dbReference type="AlphaFoldDB" id="A0AAU8FII7"/>
<feature type="chain" id="PRO_5043392244" evidence="1">
    <location>
        <begin position="24"/>
        <end position="369"/>
    </location>
</feature>
<evidence type="ECO:0000259" key="2">
    <source>
        <dbReference type="Pfam" id="PF00149"/>
    </source>
</evidence>
<evidence type="ECO:0000313" key="3">
    <source>
        <dbReference type="EMBL" id="XCH23518.1"/>
    </source>
</evidence>
<keyword evidence="1" id="KW-0732">Signal</keyword>
<dbReference type="EMBL" id="CP159289">
    <property type="protein sequence ID" value="XCH23518.1"/>
    <property type="molecule type" value="Genomic_DNA"/>
</dbReference>
<feature type="signal peptide" evidence="1">
    <location>
        <begin position="1"/>
        <end position="23"/>
    </location>
</feature>
<reference evidence="3" key="1">
    <citation type="submission" date="2024-06" db="EMBL/GenBank/DDBJ databases">
        <title>Sequencing and assembly of the genome of Dyadobacter sp. strain 676, a symbiont of Cyamopsis tetragonoloba.</title>
        <authorList>
            <person name="Guro P."/>
            <person name="Sazanova A."/>
            <person name="Kuznetsova I."/>
            <person name="Belimov A."/>
            <person name="Safronova V."/>
        </authorList>
    </citation>
    <scope>NUCLEOTIDE SEQUENCE</scope>
    <source>
        <strain evidence="3">676</strain>
    </source>
</reference>